<feature type="compositionally biased region" description="Basic and acidic residues" evidence="6">
    <location>
        <begin position="144"/>
        <end position="162"/>
    </location>
</feature>
<dbReference type="InterPro" id="IPR038508">
    <property type="entry name" value="ArfGAP_dom_sf"/>
</dbReference>
<keyword evidence="4" id="KW-0862">Zinc</keyword>
<dbReference type="CDD" id="cd08204">
    <property type="entry name" value="ArfGap"/>
    <property type="match status" value="1"/>
</dbReference>
<dbReference type="PROSITE" id="PS50115">
    <property type="entry name" value="ARFGAP"/>
    <property type="match status" value="1"/>
</dbReference>
<feature type="region of interest" description="Disordered" evidence="6">
    <location>
        <begin position="426"/>
        <end position="445"/>
    </location>
</feature>
<dbReference type="EMBL" id="CP093350">
    <property type="protein sequence ID" value="WOH11795.1"/>
    <property type="molecule type" value="Genomic_DNA"/>
</dbReference>
<proteinExistence type="predicted"/>
<accession>A0AAF1BA27</accession>
<dbReference type="AlphaFoldDB" id="A0AAF1BA27"/>
<dbReference type="PANTHER" id="PTHR46419:SF3">
    <property type="entry name" value="ADP-RIBOSYLATION FACTOR GTPASE-ACTIVATING PROTEIN AGD15-RELATED"/>
    <property type="match status" value="1"/>
</dbReference>
<dbReference type="PANTHER" id="PTHR46419">
    <property type="entry name" value="ADP-RIBOSYLATION FACTOR GTPASE-ACTIVATING PROTEIN AGD5"/>
    <property type="match status" value="1"/>
</dbReference>
<gene>
    <name evidence="8" type="ORF">DCAR_0831287</name>
</gene>
<evidence type="ECO:0000256" key="4">
    <source>
        <dbReference type="ARBA" id="ARBA00022833"/>
    </source>
</evidence>
<feature type="compositionally biased region" description="Low complexity" evidence="6">
    <location>
        <begin position="165"/>
        <end position="177"/>
    </location>
</feature>
<evidence type="ECO:0000313" key="9">
    <source>
        <dbReference type="Proteomes" id="UP000077755"/>
    </source>
</evidence>
<name>A0AAF1BA27_DAUCS</name>
<dbReference type="InterPro" id="IPR044520">
    <property type="entry name" value="ARF_GAP_AGD5/15"/>
</dbReference>
<evidence type="ECO:0000256" key="5">
    <source>
        <dbReference type="PROSITE-ProRule" id="PRU00288"/>
    </source>
</evidence>
<evidence type="ECO:0000256" key="1">
    <source>
        <dbReference type="ARBA" id="ARBA00022468"/>
    </source>
</evidence>
<dbReference type="Pfam" id="PF01412">
    <property type="entry name" value="ArfGap"/>
    <property type="match status" value="1"/>
</dbReference>
<organism evidence="8 9">
    <name type="scientific">Daucus carota subsp. sativus</name>
    <name type="common">Carrot</name>
    <dbReference type="NCBI Taxonomy" id="79200"/>
    <lineage>
        <taxon>Eukaryota</taxon>
        <taxon>Viridiplantae</taxon>
        <taxon>Streptophyta</taxon>
        <taxon>Embryophyta</taxon>
        <taxon>Tracheophyta</taxon>
        <taxon>Spermatophyta</taxon>
        <taxon>Magnoliopsida</taxon>
        <taxon>eudicotyledons</taxon>
        <taxon>Gunneridae</taxon>
        <taxon>Pentapetalae</taxon>
        <taxon>asterids</taxon>
        <taxon>campanulids</taxon>
        <taxon>Apiales</taxon>
        <taxon>Apiaceae</taxon>
        <taxon>Apioideae</taxon>
        <taxon>Scandiceae</taxon>
        <taxon>Daucinae</taxon>
        <taxon>Daucus</taxon>
        <taxon>Daucus sect. Daucus</taxon>
    </lineage>
</organism>
<sequence>MPLIQKSGKIILEGLLKLPENRECADCKSIAPRWASVNLGIFICMRCSGIHRSLGVHISKVRSATLDTWLPDQIALIQSMGNAKSNSYWESELPSNYDRVGIENFIRAKYNDKRWIPRSVKTTPSIRAREEKLLIQRVSINTSDKEHVNNIPKSSDESEKSQLHNSNSKLPSSNNSNLVPQTVSKQMLIPDYLHQEHQISASQGLENGLKEKQTNTISVVSPSKGDHATDLFTLLPVNNSGEYGQKVVSPSDNMKMEIQLYEATPKAEETVVSKECESKIQVDHGFEDLFQGLQWVAQPVSHESPEESQMEMVRSTKLFIKQGVLSNLPMHPPQLATQSQQQYFPMASAANTNGVPQAGPRIINQANFNGIHKPVQNWGHTIKQVPPKTTQVADQPKLIQIGNVQPSYSVGNSALYMKSRMQHSAGSASPVVRRPSASTRSPVIPTQLGGDYDFSSLVQGMFGKR</sequence>
<feature type="domain" description="Arf-GAP" evidence="7">
    <location>
        <begin position="9"/>
        <end position="123"/>
    </location>
</feature>
<protein>
    <recommendedName>
        <fullName evidence="7">Arf-GAP domain-containing protein</fullName>
    </recommendedName>
</protein>
<evidence type="ECO:0000256" key="6">
    <source>
        <dbReference type="SAM" id="MobiDB-lite"/>
    </source>
</evidence>
<dbReference type="InterPro" id="IPR037278">
    <property type="entry name" value="ARFGAP/RecO"/>
</dbReference>
<feature type="region of interest" description="Disordered" evidence="6">
    <location>
        <begin position="144"/>
        <end position="178"/>
    </location>
</feature>
<dbReference type="GO" id="GO:0008270">
    <property type="term" value="F:zinc ion binding"/>
    <property type="evidence" value="ECO:0007669"/>
    <property type="project" value="UniProtKB-KW"/>
</dbReference>
<dbReference type="SMART" id="SM00105">
    <property type="entry name" value="ArfGap"/>
    <property type="match status" value="1"/>
</dbReference>
<keyword evidence="1" id="KW-0343">GTPase activation</keyword>
<keyword evidence="3 5" id="KW-0863">Zinc-finger</keyword>
<evidence type="ECO:0000259" key="7">
    <source>
        <dbReference type="PROSITE" id="PS50115"/>
    </source>
</evidence>
<dbReference type="Gene3D" id="1.10.220.150">
    <property type="entry name" value="Arf GTPase activating protein"/>
    <property type="match status" value="1"/>
</dbReference>
<evidence type="ECO:0000256" key="2">
    <source>
        <dbReference type="ARBA" id="ARBA00022723"/>
    </source>
</evidence>
<dbReference type="PRINTS" id="PR00405">
    <property type="entry name" value="REVINTRACTNG"/>
</dbReference>
<dbReference type="FunFam" id="1.10.220.150:FF:000009">
    <property type="entry name" value="stromal membrane-associated protein 1 isoform X1"/>
    <property type="match status" value="1"/>
</dbReference>
<reference evidence="8" key="2">
    <citation type="submission" date="2022-03" db="EMBL/GenBank/DDBJ databases">
        <title>Draft title - Genomic analysis of global carrot germplasm unveils the trajectory of domestication and the origin of high carotenoid orange carrot.</title>
        <authorList>
            <person name="Iorizzo M."/>
            <person name="Ellison S."/>
            <person name="Senalik D."/>
            <person name="Macko-Podgorni A."/>
            <person name="Grzebelus D."/>
            <person name="Bostan H."/>
            <person name="Rolling W."/>
            <person name="Curaba J."/>
            <person name="Simon P."/>
        </authorList>
    </citation>
    <scope>NUCLEOTIDE SEQUENCE</scope>
    <source>
        <tissue evidence="8">Leaf</tissue>
    </source>
</reference>
<dbReference type="InterPro" id="IPR001164">
    <property type="entry name" value="ArfGAP_dom"/>
</dbReference>
<dbReference type="SUPFAM" id="SSF57863">
    <property type="entry name" value="ArfGap/RecO-like zinc finger"/>
    <property type="match status" value="1"/>
</dbReference>
<evidence type="ECO:0000256" key="3">
    <source>
        <dbReference type="ARBA" id="ARBA00022771"/>
    </source>
</evidence>
<dbReference type="Proteomes" id="UP000077755">
    <property type="component" value="Chromosome 8"/>
</dbReference>
<dbReference type="GO" id="GO:0005096">
    <property type="term" value="F:GTPase activator activity"/>
    <property type="evidence" value="ECO:0007669"/>
    <property type="project" value="UniProtKB-KW"/>
</dbReference>
<keyword evidence="2" id="KW-0479">Metal-binding</keyword>
<reference evidence="8" key="1">
    <citation type="journal article" date="2016" name="Nat. Genet.">
        <title>A high-quality carrot genome assembly provides new insights into carotenoid accumulation and asterid genome evolution.</title>
        <authorList>
            <person name="Iorizzo M."/>
            <person name="Ellison S."/>
            <person name="Senalik D."/>
            <person name="Zeng P."/>
            <person name="Satapoomin P."/>
            <person name="Huang J."/>
            <person name="Bowman M."/>
            <person name="Iovene M."/>
            <person name="Sanseverino W."/>
            <person name="Cavagnaro P."/>
            <person name="Yildiz M."/>
            <person name="Macko-Podgorni A."/>
            <person name="Moranska E."/>
            <person name="Grzebelus E."/>
            <person name="Grzebelus D."/>
            <person name="Ashrafi H."/>
            <person name="Zheng Z."/>
            <person name="Cheng S."/>
            <person name="Spooner D."/>
            <person name="Van Deynze A."/>
            <person name="Simon P."/>
        </authorList>
    </citation>
    <scope>NUCLEOTIDE SEQUENCE</scope>
    <source>
        <tissue evidence="8">Leaf</tissue>
    </source>
</reference>
<keyword evidence="9" id="KW-1185">Reference proteome</keyword>
<evidence type="ECO:0000313" key="8">
    <source>
        <dbReference type="EMBL" id="WOH11795.1"/>
    </source>
</evidence>